<dbReference type="CDD" id="cd17502">
    <property type="entry name" value="MFS_Azr1_MDR_like"/>
    <property type="match status" value="1"/>
</dbReference>
<dbReference type="Pfam" id="PF07690">
    <property type="entry name" value="MFS_1"/>
    <property type="match status" value="1"/>
</dbReference>
<dbReference type="HOGENOM" id="CLU_000960_22_0_1"/>
<dbReference type="InterPro" id="IPR036259">
    <property type="entry name" value="MFS_trans_sf"/>
</dbReference>
<dbReference type="eggNOG" id="KOG0254">
    <property type="taxonomic scope" value="Eukaryota"/>
</dbReference>
<sequence length="610" mass="64949">MTATKDRIEQSYGLDPIVPAADPKAKAAAVIDVPIQDEANAGTHSKVNDDDVSPPPATRSTLRMTLILAALFLSLFVAALDATIVSTAIPTIVASLESPSGYAWIGGAYLIANAAGAPIWAKLSDIWGRKPILLAGVVLFMLSSVVCATAINMKMLVVGRALQGTAGGGLIMLVNIVISDLFSMRQRSLFLGLCEAIWAAAGAVGPILGGVLTDLANWRWCWWINLPVCGVAGVLLLLFLDVHNPRTPLKAGVKAIDWAGSLSILALVLMLLLGLDFGGTTFPWNSPKVICLIVIGALCSLLFIYAEKRIARYPLMPMKLFRESSNVASLLVVAFHGMSFIAGEYYMPLYFQSAKAASALRSGVLLVPLIVTTAVFGVLTGIFIHRTGKYRELIWLGTVLLTAGYGAFVSLVPETSIATIVGFQLIAGAGSGLLFEPSLVALQAFSAQDDVATATSTFAFVRSLSLAVSIILGGVVFQNSMDARSSQLRAAGLPADLTEQLTGKHAAANVMLTHTIQDEGHKRVVKAAFAWSMRNMWIMYTALSFLAVVSGVFVKEKKLSKEHTETITGLKEKVLHRVESVRSTVSRGGEHGQEDAPTSDVRGLDVVRAV</sequence>
<dbReference type="FunFam" id="1.20.1720.10:FF:000014">
    <property type="entry name" value="MFS drug transporter, putative"/>
    <property type="match status" value="1"/>
</dbReference>
<feature type="transmembrane region" description="Helical" evidence="6">
    <location>
        <begin position="66"/>
        <end position="89"/>
    </location>
</feature>
<dbReference type="RefSeq" id="XP_008719297.1">
    <property type="nucleotide sequence ID" value="XM_008721075.1"/>
</dbReference>
<feature type="transmembrane region" description="Helical" evidence="6">
    <location>
        <begin position="359"/>
        <end position="384"/>
    </location>
</feature>
<feature type="transmembrane region" description="Helical" evidence="6">
    <location>
        <begin position="157"/>
        <end position="178"/>
    </location>
</feature>
<evidence type="ECO:0000313" key="8">
    <source>
        <dbReference type="EMBL" id="ETN38708.1"/>
    </source>
</evidence>
<reference evidence="8 9" key="1">
    <citation type="submission" date="2013-03" db="EMBL/GenBank/DDBJ databases">
        <title>The Genome Sequence of Phialophora europaea CBS 101466.</title>
        <authorList>
            <consortium name="The Broad Institute Genomics Platform"/>
            <person name="Cuomo C."/>
            <person name="de Hoog S."/>
            <person name="Gorbushina A."/>
            <person name="Walker B."/>
            <person name="Young S.K."/>
            <person name="Zeng Q."/>
            <person name="Gargeya S."/>
            <person name="Fitzgerald M."/>
            <person name="Haas B."/>
            <person name="Abouelleil A."/>
            <person name="Allen A.W."/>
            <person name="Alvarado L."/>
            <person name="Arachchi H.M."/>
            <person name="Berlin A.M."/>
            <person name="Chapman S.B."/>
            <person name="Gainer-Dewar J."/>
            <person name="Goldberg J."/>
            <person name="Griggs A."/>
            <person name="Gujja S."/>
            <person name="Hansen M."/>
            <person name="Howarth C."/>
            <person name="Imamovic A."/>
            <person name="Ireland A."/>
            <person name="Larimer J."/>
            <person name="McCowan C."/>
            <person name="Murphy C."/>
            <person name="Pearson M."/>
            <person name="Poon T.W."/>
            <person name="Priest M."/>
            <person name="Roberts A."/>
            <person name="Saif S."/>
            <person name="Shea T."/>
            <person name="Sisk P."/>
            <person name="Sykes S."/>
            <person name="Wortman J."/>
            <person name="Nusbaum C."/>
            <person name="Birren B."/>
        </authorList>
    </citation>
    <scope>NUCLEOTIDE SEQUENCE [LARGE SCALE GENOMIC DNA]</scope>
    <source>
        <strain evidence="8 9">CBS 101466</strain>
    </source>
</reference>
<dbReference type="Proteomes" id="UP000030752">
    <property type="component" value="Unassembled WGS sequence"/>
</dbReference>
<evidence type="ECO:0000256" key="2">
    <source>
        <dbReference type="ARBA" id="ARBA00007520"/>
    </source>
</evidence>
<keyword evidence="5 6" id="KW-0472">Membrane</keyword>
<protein>
    <recommendedName>
        <fullName evidence="7">Major facilitator superfamily (MFS) profile domain-containing protein</fullName>
    </recommendedName>
</protein>
<dbReference type="Gene3D" id="1.20.1720.10">
    <property type="entry name" value="Multidrug resistance protein D"/>
    <property type="match status" value="1"/>
</dbReference>
<evidence type="ECO:0000313" key="9">
    <source>
        <dbReference type="Proteomes" id="UP000030752"/>
    </source>
</evidence>
<feature type="transmembrane region" description="Helical" evidence="6">
    <location>
        <begin position="393"/>
        <end position="411"/>
    </location>
</feature>
<dbReference type="Gene3D" id="1.20.1250.20">
    <property type="entry name" value="MFS general substrate transporter like domains"/>
    <property type="match status" value="1"/>
</dbReference>
<feature type="transmembrane region" description="Helical" evidence="6">
    <location>
        <begin position="224"/>
        <end position="243"/>
    </location>
</feature>
<dbReference type="PROSITE" id="PS50850">
    <property type="entry name" value="MFS"/>
    <property type="match status" value="1"/>
</dbReference>
<dbReference type="PANTHER" id="PTHR23501">
    <property type="entry name" value="MAJOR FACILITATOR SUPERFAMILY"/>
    <property type="match status" value="1"/>
</dbReference>
<feature type="transmembrane region" description="Helical" evidence="6">
    <location>
        <begin position="287"/>
        <end position="306"/>
    </location>
</feature>
<comment type="similarity">
    <text evidence="2">Belongs to the major facilitator superfamily. TCR/Tet family.</text>
</comment>
<accession>W2RSI3</accession>
<comment type="subcellular location">
    <subcellularLocation>
        <location evidence="1">Membrane</location>
        <topology evidence="1">Multi-pass membrane protein</topology>
    </subcellularLocation>
</comment>
<proteinExistence type="inferred from homology"/>
<dbReference type="VEuPathDB" id="FungiDB:HMPREF1541_06746"/>
<keyword evidence="9" id="KW-1185">Reference proteome</keyword>
<feature type="transmembrane region" description="Helical" evidence="6">
    <location>
        <begin position="190"/>
        <end position="212"/>
    </location>
</feature>
<dbReference type="PANTHER" id="PTHR23501:SF158">
    <property type="entry name" value="TRANSPORTER, PUTATIVE (AFU_ORTHOLOGUE AFUA_5G14490)-RELATED"/>
    <property type="match status" value="1"/>
</dbReference>
<feature type="transmembrane region" description="Helical" evidence="6">
    <location>
        <begin position="456"/>
        <end position="477"/>
    </location>
</feature>
<evidence type="ECO:0000256" key="5">
    <source>
        <dbReference type="ARBA" id="ARBA00023136"/>
    </source>
</evidence>
<feature type="transmembrane region" description="Helical" evidence="6">
    <location>
        <begin position="537"/>
        <end position="554"/>
    </location>
</feature>
<dbReference type="GeneID" id="19974085"/>
<organism evidence="8 9">
    <name type="scientific">Cyphellophora europaea (strain CBS 101466)</name>
    <name type="common">Phialophora europaea</name>
    <dbReference type="NCBI Taxonomy" id="1220924"/>
    <lineage>
        <taxon>Eukaryota</taxon>
        <taxon>Fungi</taxon>
        <taxon>Dikarya</taxon>
        <taxon>Ascomycota</taxon>
        <taxon>Pezizomycotina</taxon>
        <taxon>Eurotiomycetes</taxon>
        <taxon>Chaetothyriomycetidae</taxon>
        <taxon>Chaetothyriales</taxon>
        <taxon>Cyphellophoraceae</taxon>
        <taxon>Cyphellophora</taxon>
    </lineage>
</organism>
<dbReference type="PRINTS" id="PR01036">
    <property type="entry name" value="TCRTETB"/>
</dbReference>
<feature type="transmembrane region" description="Helical" evidence="6">
    <location>
        <begin position="101"/>
        <end position="120"/>
    </location>
</feature>
<evidence type="ECO:0000256" key="6">
    <source>
        <dbReference type="SAM" id="Phobius"/>
    </source>
</evidence>
<keyword evidence="3 6" id="KW-0812">Transmembrane</keyword>
<evidence type="ECO:0000256" key="1">
    <source>
        <dbReference type="ARBA" id="ARBA00004141"/>
    </source>
</evidence>
<dbReference type="AlphaFoldDB" id="W2RSI3"/>
<dbReference type="GO" id="GO:0005886">
    <property type="term" value="C:plasma membrane"/>
    <property type="evidence" value="ECO:0007669"/>
    <property type="project" value="TreeGrafter"/>
</dbReference>
<feature type="transmembrane region" description="Helical" evidence="6">
    <location>
        <begin position="417"/>
        <end position="435"/>
    </location>
</feature>
<gene>
    <name evidence="8" type="ORF">HMPREF1541_06746</name>
</gene>
<feature type="transmembrane region" description="Helical" evidence="6">
    <location>
        <begin position="255"/>
        <end position="275"/>
    </location>
</feature>
<dbReference type="InParanoid" id="W2RSI3"/>
<dbReference type="SUPFAM" id="SSF103473">
    <property type="entry name" value="MFS general substrate transporter"/>
    <property type="match status" value="1"/>
</dbReference>
<evidence type="ECO:0000256" key="4">
    <source>
        <dbReference type="ARBA" id="ARBA00022989"/>
    </source>
</evidence>
<evidence type="ECO:0000259" key="7">
    <source>
        <dbReference type="PROSITE" id="PS50850"/>
    </source>
</evidence>
<dbReference type="InterPro" id="IPR020846">
    <property type="entry name" value="MFS_dom"/>
</dbReference>
<dbReference type="InterPro" id="IPR011701">
    <property type="entry name" value="MFS"/>
</dbReference>
<feature type="transmembrane region" description="Helical" evidence="6">
    <location>
        <begin position="132"/>
        <end position="151"/>
    </location>
</feature>
<evidence type="ECO:0000256" key="3">
    <source>
        <dbReference type="ARBA" id="ARBA00022692"/>
    </source>
</evidence>
<feature type="domain" description="Major facilitator superfamily (MFS) profile" evidence="7">
    <location>
        <begin position="67"/>
        <end position="559"/>
    </location>
</feature>
<feature type="transmembrane region" description="Helical" evidence="6">
    <location>
        <begin position="327"/>
        <end position="347"/>
    </location>
</feature>
<dbReference type="EMBL" id="KB822722">
    <property type="protein sequence ID" value="ETN38708.1"/>
    <property type="molecule type" value="Genomic_DNA"/>
</dbReference>
<keyword evidence="4 6" id="KW-1133">Transmembrane helix</keyword>
<dbReference type="OrthoDB" id="10021397at2759"/>
<name>W2RSI3_CYPE1</name>
<dbReference type="GO" id="GO:0022857">
    <property type="term" value="F:transmembrane transporter activity"/>
    <property type="evidence" value="ECO:0007669"/>
    <property type="project" value="InterPro"/>
</dbReference>